<dbReference type="Proteomes" id="UP000324800">
    <property type="component" value="Unassembled WGS sequence"/>
</dbReference>
<organism evidence="1 2">
    <name type="scientific">Streblomastix strix</name>
    <dbReference type="NCBI Taxonomy" id="222440"/>
    <lineage>
        <taxon>Eukaryota</taxon>
        <taxon>Metamonada</taxon>
        <taxon>Preaxostyla</taxon>
        <taxon>Oxymonadida</taxon>
        <taxon>Streblomastigidae</taxon>
        <taxon>Streblomastix</taxon>
    </lineage>
</organism>
<dbReference type="EMBL" id="SNRW01043192">
    <property type="protein sequence ID" value="KAA6328947.1"/>
    <property type="molecule type" value="Genomic_DNA"/>
</dbReference>
<proteinExistence type="predicted"/>
<protein>
    <submittedName>
        <fullName evidence="1">Uncharacterized protein</fullName>
    </submittedName>
</protein>
<accession>A0A5J4R463</accession>
<dbReference type="AlphaFoldDB" id="A0A5J4R463"/>
<evidence type="ECO:0000313" key="1">
    <source>
        <dbReference type="EMBL" id="KAA6328947.1"/>
    </source>
</evidence>
<evidence type="ECO:0000313" key="2">
    <source>
        <dbReference type="Proteomes" id="UP000324800"/>
    </source>
</evidence>
<gene>
    <name evidence="1" type="ORF">EZS28_053659</name>
</gene>
<comment type="caution">
    <text evidence="1">The sequence shown here is derived from an EMBL/GenBank/DDBJ whole genome shotgun (WGS) entry which is preliminary data.</text>
</comment>
<reference evidence="1 2" key="1">
    <citation type="submission" date="2019-03" db="EMBL/GenBank/DDBJ databases">
        <title>Single cell metagenomics reveals metabolic interactions within the superorganism composed of flagellate Streblomastix strix and complex community of Bacteroidetes bacteria on its surface.</title>
        <authorList>
            <person name="Treitli S.C."/>
            <person name="Kolisko M."/>
            <person name="Husnik F."/>
            <person name="Keeling P."/>
            <person name="Hampl V."/>
        </authorList>
    </citation>
    <scope>NUCLEOTIDE SEQUENCE [LARGE SCALE GENOMIC DNA]</scope>
    <source>
        <strain evidence="1">ST1C</strain>
    </source>
</reference>
<sequence length="200" mass="22593">MGSDAHAIVSTISLAFCHIRSSSNQGCEIYNEQAEKRQFGKHGNNDSPIKQLYTHRTKMFSSVLSNGMKNEIGGDAGEQLLLSIVPVNERTSDSLQIEDLNLLSQIAGQSLEIQNEKQLKKYNLTSSAYMKAQPFFGNPPEALTLGRQTDAPLSVPAYLSLLPDTEQDYEQNLKWNHVIIRLKNEGKDIYYYEVKRIRQK</sequence>
<name>A0A5J4R463_9EUKA</name>
<feature type="non-terminal residue" evidence="1">
    <location>
        <position position="200"/>
    </location>
</feature>